<keyword evidence="2" id="KW-1185">Reference proteome</keyword>
<sequence>MSNVFETDSWPSELDDFPTQLALTLPSKIIKRIAQYLDTQHDRFNFCLVNKRWSPAATEILWSEPVFNTPDSFHSFHRSVKQSRLCALRVRVLDLCAPEDELVNFFVPVLKSERQEHQRMRTYVLSKPNSIMNLVRSCENLKSIKVYGWNLNDNHIQSFIQYCPGLEEFRVVGNQNLTQFSIYSLINSIPNLYVLDLDGNFVFSDNFAEALATKCSNLISLKLCTDTMSARGFDILAEKLTRLKELILQNCSQLSDDNIEHFVRNNSRLQTLFLSGDKLSIRSFQAIISSLDNLRYLDLRCFKKMSHTIKWVMPLGKKLHTILLENLTVDDDLIDVLSKNCKHVEIFGLSKCPFVTDRSVDSIAENSENLRIVNLIECRNITDSCLRILANKACYTLVQLFVESCGSFDPAGVRWFASNTFKLARIVFCKMPSILESFVYKFSTEQYSGLNDSTDQCTIEGDNLKKLAQYNKQNSHSLESVQHSNDKRLSNENNPFQNMHNLSEIQINALAIELGLSADVMKRAVSKVLGSDHSPSSTSLMGEEFSYSTQGTPIHPHVNQEQSYFSLNHKHEHSHMSSQDSSQSISKNFYENSSNEPISILNRRHTIPSISGSTQQFPSEALSSVIKKTQCGWSSIKVKLPSLHRKSIDSGRESLSSQLVSNDLMSPSSTQSTTTNKVIDDVSPFSRNEFDENFESKQNKVSKEQQVEQSKLNDTMKSTGNFVFEQSTSFPIYSEQNRQSTSLHTHSEPSMSIRDVKLRSVSPEPMLIETDSQTHHNHTQQNTWENNKFEGNNIGFQANDGRSSERTYDGRSFERTQTSPPPQQRQKEQKSDSQHAQGSSMSQSSQAQSHPPQESGHQQQPSESNTDSITLKISAWHSIADPNAVKRDDGLGTGQLHRRGRNYKPVDEATVLAIQQKGKSLAKKSKKLYEDNIVPSSSSNFKPIQKSLSKTKPLPKPVPHKLPRNPFATNTSTSPSSSSSFASSAPHKSHDIKNEVRTTVNQQQQRTKTPSPLPPPLQQQPQSTRAPSQAPGRERWNAPSLVNTPFWEIPQTNLSQSAAKSTQYQQSQSYRHPSPA</sequence>
<evidence type="ECO:0000313" key="1">
    <source>
        <dbReference type="EMBL" id="CAG8574484.1"/>
    </source>
</evidence>
<comment type="caution">
    <text evidence="1">The sequence shown here is derived from an EMBL/GenBank/DDBJ whole genome shotgun (WGS) entry which is preliminary data.</text>
</comment>
<accession>A0ACA9M7D7</accession>
<name>A0ACA9M7D7_9GLOM</name>
<organism evidence="1 2">
    <name type="scientific">Scutellospora calospora</name>
    <dbReference type="NCBI Taxonomy" id="85575"/>
    <lineage>
        <taxon>Eukaryota</taxon>
        <taxon>Fungi</taxon>
        <taxon>Fungi incertae sedis</taxon>
        <taxon>Mucoromycota</taxon>
        <taxon>Glomeromycotina</taxon>
        <taxon>Glomeromycetes</taxon>
        <taxon>Diversisporales</taxon>
        <taxon>Gigasporaceae</taxon>
        <taxon>Scutellospora</taxon>
    </lineage>
</organism>
<proteinExistence type="predicted"/>
<evidence type="ECO:0000313" key="2">
    <source>
        <dbReference type="Proteomes" id="UP000789860"/>
    </source>
</evidence>
<reference evidence="1" key="1">
    <citation type="submission" date="2021-06" db="EMBL/GenBank/DDBJ databases">
        <authorList>
            <person name="Kallberg Y."/>
            <person name="Tangrot J."/>
            <person name="Rosling A."/>
        </authorList>
    </citation>
    <scope>NUCLEOTIDE SEQUENCE</scope>
    <source>
        <strain evidence="1">AU212A</strain>
    </source>
</reference>
<feature type="non-terminal residue" evidence="1">
    <location>
        <position position="1076"/>
    </location>
</feature>
<protein>
    <submittedName>
        <fullName evidence="1">8059_t:CDS:1</fullName>
    </submittedName>
</protein>
<dbReference type="EMBL" id="CAJVPM010010595">
    <property type="protein sequence ID" value="CAG8574484.1"/>
    <property type="molecule type" value="Genomic_DNA"/>
</dbReference>
<gene>
    <name evidence="1" type="ORF">SCALOS_LOCUS5968</name>
</gene>
<dbReference type="Proteomes" id="UP000789860">
    <property type="component" value="Unassembled WGS sequence"/>
</dbReference>